<feature type="domain" description="HTH marR-type" evidence="4">
    <location>
        <begin position="14"/>
        <end position="146"/>
    </location>
</feature>
<dbReference type="Pfam" id="PF12802">
    <property type="entry name" value="MarR_2"/>
    <property type="match status" value="1"/>
</dbReference>
<keyword evidence="6" id="KW-1185">Reference proteome</keyword>
<evidence type="ECO:0000259" key="4">
    <source>
        <dbReference type="PROSITE" id="PS50995"/>
    </source>
</evidence>
<evidence type="ECO:0000256" key="1">
    <source>
        <dbReference type="ARBA" id="ARBA00023015"/>
    </source>
</evidence>
<sequence>MKLETQQHEWKWDQGPIGRLVKNSYITLRREMEKELKATGLTHTQWSALGAIRHFPGITSSELELVLMIERPSVTSLINGLAAKGLVIRKDHPEDGRYKRIFLTDEGLRLAEETQHLAADVDYHVREGMTEEEFETLKKLLVKMVGLFEKE</sequence>
<dbReference type="Proteomes" id="UP000003094">
    <property type="component" value="Unassembled WGS sequence"/>
</dbReference>
<organism evidence="5 6">
    <name type="scientific">Paenibacillus vortex V453</name>
    <dbReference type="NCBI Taxonomy" id="715225"/>
    <lineage>
        <taxon>Bacteria</taxon>
        <taxon>Bacillati</taxon>
        <taxon>Bacillota</taxon>
        <taxon>Bacilli</taxon>
        <taxon>Bacillales</taxon>
        <taxon>Paenibacillaceae</taxon>
        <taxon>Paenibacillus</taxon>
    </lineage>
</organism>
<evidence type="ECO:0000313" key="5">
    <source>
        <dbReference type="EMBL" id="EFU38947.1"/>
    </source>
</evidence>
<dbReference type="AlphaFoldDB" id="A0A2R9SNI8"/>
<dbReference type="RefSeq" id="WP_006212126.1">
    <property type="nucleotide sequence ID" value="NZ_ADHJ01000044.1"/>
</dbReference>
<dbReference type="InterPro" id="IPR000835">
    <property type="entry name" value="HTH_MarR-typ"/>
</dbReference>
<evidence type="ECO:0000256" key="3">
    <source>
        <dbReference type="ARBA" id="ARBA00023163"/>
    </source>
</evidence>
<protein>
    <submittedName>
        <fullName evidence="5">MarR-family protein transcriptional regulator</fullName>
    </submittedName>
</protein>
<keyword evidence="2" id="KW-0238">DNA-binding</keyword>
<evidence type="ECO:0000256" key="2">
    <source>
        <dbReference type="ARBA" id="ARBA00023125"/>
    </source>
</evidence>
<dbReference type="InterPro" id="IPR036388">
    <property type="entry name" value="WH-like_DNA-bd_sf"/>
</dbReference>
<dbReference type="PANTHER" id="PTHR42756:SF1">
    <property type="entry name" value="TRANSCRIPTIONAL REPRESSOR OF EMRAB OPERON"/>
    <property type="match status" value="1"/>
</dbReference>
<dbReference type="GO" id="GO:0003700">
    <property type="term" value="F:DNA-binding transcription factor activity"/>
    <property type="evidence" value="ECO:0007669"/>
    <property type="project" value="InterPro"/>
</dbReference>
<keyword evidence="3" id="KW-0804">Transcription</keyword>
<keyword evidence="1" id="KW-0805">Transcription regulation</keyword>
<dbReference type="InterPro" id="IPR036390">
    <property type="entry name" value="WH_DNA-bd_sf"/>
</dbReference>
<reference evidence="5 6" key="1">
    <citation type="journal article" date="2010" name="BMC Genomics">
        <title>Genome sequence of the pattern forming Paenibacillus vortex bacterium reveals potential for thriving in complex environments.</title>
        <authorList>
            <person name="Sirota-Madi A."/>
            <person name="Olender T."/>
            <person name="Helman Y."/>
            <person name="Ingham C."/>
            <person name="Brainis I."/>
            <person name="Roth D."/>
            <person name="Hagi E."/>
            <person name="Brodsky L."/>
            <person name="Leshkowitz D."/>
            <person name="Galatenko V."/>
            <person name="Nikolaev V."/>
            <person name="Mugasimangalam R.C."/>
            <person name="Bransburg-Zabary S."/>
            <person name="Gutnick D.L."/>
            <person name="Lancet D."/>
            <person name="Ben-Jacob E."/>
        </authorList>
    </citation>
    <scope>NUCLEOTIDE SEQUENCE [LARGE SCALE GENOMIC DNA]</scope>
    <source>
        <strain evidence="5 6">V453</strain>
    </source>
</reference>
<name>A0A2R9SNI8_9BACL</name>
<dbReference type="InterPro" id="IPR023187">
    <property type="entry name" value="Tscrpt_reg_MarR-type_CS"/>
</dbReference>
<gene>
    <name evidence="5" type="ORF">PVOR_26925</name>
</gene>
<dbReference type="PANTHER" id="PTHR42756">
    <property type="entry name" value="TRANSCRIPTIONAL REGULATOR, MARR"/>
    <property type="match status" value="1"/>
</dbReference>
<dbReference type="SMART" id="SM00347">
    <property type="entry name" value="HTH_MARR"/>
    <property type="match status" value="1"/>
</dbReference>
<dbReference type="EMBL" id="ADHJ01000044">
    <property type="protein sequence ID" value="EFU38947.1"/>
    <property type="molecule type" value="Genomic_DNA"/>
</dbReference>
<dbReference type="GO" id="GO:0003677">
    <property type="term" value="F:DNA binding"/>
    <property type="evidence" value="ECO:0007669"/>
    <property type="project" value="UniProtKB-KW"/>
</dbReference>
<dbReference type="KEGG" id="pvo:PVOR_26925"/>
<evidence type="ECO:0000313" key="6">
    <source>
        <dbReference type="Proteomes" id="UP000003094"/>
    </source>
</evidence>
<proteinExistence type="predicted"/>
<dbReference type="PRINTS" id="PR00598">
    <property type="entry name" value="HTHMARR"/>
</dbReference>
<dbReference type="PROSITE" id="PS01117">
    <property type="entry name" value="HTH_MARR_1"/>
    <property type="match status" value="1"/>
</dbReference>
<dbReference type="SUPFAM" id="SSF46785">
    <property type="entry name" value="Winged helix' DNA-binding domain"/>
    <property type="match status" value="1"/>
</dbReference>
<dbReference type="Gene3D" id="1.10.10.10">
    <property type="entry name" value="Winged helix-like DNA-binding domain superfamily/Winged helix DNA-binding domain"/>
    <property type="match status" value="1"/>
</dbReference>
<accession>A0A2R9SNI8</accession>
<comment type="caution">
    <text evidence="5">The sequence shown here is derived from an EMBL/GenBank/DDBJ whole genome shotgun (WGS) entry which is preliminary data.</text>
</comment>
<dbReference type="PROSITE" id="PS50995">
    <property type="entry name" value="HTH_MARR_2"/>
    <property type="match status" value="1"/>
</dbReference>